<dbReference type="Pfam" id="PF03227">
    <property type="entry name" value="GILT"/>
    <property type="match status" value="1"/>
</dbReference>
<dbReference type="EMBL" id="JAVRBK010000005">
    <property type="protein sequence ID" value="KAK5643589.1"/>
    <property type="molecule type" value="Genomic_DNA"/>
</dbReference>
<feature type="chain" id="PRO_5042972538" description="Gamma-interferon-inducible lysosomal thiol reductase" evidence="3">
    <location>
        <begin position="22"/>
        <end position="204"/>
    </location>
</feature>
<evidence type="ECO:0000313" key="4">
    <source>
        <dbReference type="EMBL" id="KAK5643589.1"/>
    </source>
</evidence>
<gene>
    <name evidence="4" type="ORF">RI129_007434</name>
</gene>
<keyword evidence="2" id="KW-0325">Glycoprotein</keyword>
<evidence type="ECO:0008006" key="6">
    <source>
        <dbReference type="Google" id="ProtNLM"/>
    </source>
</evidence>
<keyword evidence="3" id="KW-0732">Signal</keyword>
<evidence type="ECO:0000313" key="5">
    <source>
        <dbReference type="Proteomes" id="UP001329430"/>
    </source>
</evidence>
<comment type="caution">
    <text evidence="4">The sequence shown here is derived from an EMBL/GenBank/DDBJ whole genome shotgun (WGS) entry which is preliminary data.</text>
</comment>
<protein>
    <recommendedName>
        <fullName evidence="6">Gamma-interferon-inducible lysosomal thiol reductase</fullName>
    </recommendedName>
</protein>
<proteinExistence type="inferred from homology"/>
<evidence type="ECO:0000256" key="2">
    <source>
        <dbReference type="ARBA" id="ARBA00023180"/>
    </source>
</evidence>
<keyword evidence="5" id="KW-1185">Reference proteome</keyword>
<evidence type="ECO:0000256" key="1">
    <source>
        <dbReference type="ARBA" id="ARBA00005679"/>
    </source>
</evidence>
<accession>A0AAN7VGH7</accession>
<name>A0AAN7VGH7_9COLE</name>
<sequence>MVRIILVAFLILLNRQTNCHAKVHVQILYESLCTDSINFIKGQLYPIWNEVAPYVDIQFVPFGKSASLHGGAHFICQHGPKECTGNKIQSCALSAIVDQSTQVEYVHCFMSKYKKGLDDNNELGQGCADSIGVPWEYITNCYHSLHGTRLQLAAEQVTSFTSPKFVPTIIYNGRFDQKAQDESQVNFRGVLCSFITQLYPEACQ</sequence>
<feature type="signal peptide" evidence="3">
    <location>
        <begin position="1"/>
        <end position="21"/>
    </location>
</feature>
<organism evidence="4 5">
    <name type="scientific">Pyrocoelia pectoralis</name>
    <dbReference type="NCBI Taxonomy" id="417401"/>
    <lineage>
        <taxon>Eukaryota</taxon>
        <taxon>Metazoa</taxon>
        <taxon>Ecdysozoa</taxon>
        <taxon>Arthropoda</taxon>
        <taxon>Hexapoda</taxon>
        <taxon>Insecta</taxon>
        <taxon>Pterygota</taxon>
        <taxon>Neoptera</taxon>
        <taxon>Endopterygota</taxon>
        <taxon>Coleoptera</taxon>
        <taxon>Polyphaga</taxon>
        <taxon>Elateriformia</taxon>
        <taxon>Elateroidea</taxon>
        <taxon>Lampyridae</taxon>
        <taxon>Lampyrinae</taxon>
        <taxon>Pyrocoelia</taxon>
    </lineage>
</organism>
<dbReference type="InterPro" id="IPR004911">
    <property type="entry name" value="Interferon-induced_GILT"/>
</dbReference>
<dbReference type="PANTHER" id="PTHR13234">
    <property type="entry name" value="GAMMA-INTERFERON INDUCIBLE LYSOSOMAL THIOL REDUCTASE GILT"/>
    <property type="match status" value="1"/>
</dbReference>
<dbReference type="GO" id="GO:0016671">
    <property type="term" value="F:oxidoreductase activity, acting on a sulfur group of donors, disulfide as acceptor"/>
    <property type="evidence" value="ECO:0007669"/>
    <property type="project" value="InterPro"/>
</dbReference>
<dbReference type="AlphaFoldDB" id="A0AAN7VGH7"/>
<dbReference type="Proteomes" id="UP001329430">
    <property type="component" value="Chromosome 5"/>
</dbReference>
<comment type="similarity">
    <text evidence="1">Belongs to the GILT family.</text>
</comment>
<dbReference type="PANTHER" id="PTHR13234:SF68">
    <property type="entry name" value="GH19763P"/>
    <property type="match status" value="1"/>
</dbReference>
<reference evidence="4 5" key="1">
    <citation type="journal article" date="2024" name="Insects">
        <title>An Improved Chromosome-Level Genome Assembly of the Firefly Pyrocoelia pectoralis.</title>
        <authorList>
            <person name="Fu X."/>
            <person name="Meyer-Rochow V.B."/>
            <person name="Ballantyne L."/>
            <person name="Zhu X."/>
        </authorList>
    </citation>
    <scope>NUCLEOTIDE SEQUENCE [LARGE SCALE GENOMIC DNA]</scope>
    <source>
        <strain evidence="4">XCY_ONT2</strain>
    </source>
</reference>
<evidence type="ECO:0000256" key="3">
    <source>
        <dbReference type="SAM" id="SignalP"/>
    </source>
</evidence>